<evidence type="ECO:0000313" key="3">
    <source>
        <dbReference type="Proteomes" id="UP001286313"/>
    </source>
</evidence>
<proteinExistence type="predicted"/>
<reference evidence="2" key="1">
    <citation type="submission" date="2023-10" db="EMBL/GenBank/DDBJ databases">
        <title>Genome assemblies of two species of porcelain crab, Petrolisthes cinctipes and Petrolisthes manimaculis (Anomura: Porcellanidae).</title>
        <authorList>
            <person name="Angst P."/>
        </authorList>
    </citation>
    <scope>NUCLEOTIDE SEQUENCE</scope>
    <source>
        <strain evidence="2">PB745_01</strain>
        <tissue evidence="2">Gill</tissue>
    </source>
</reference>
<dbReference type="AlphaFoldDB" id="A0AAE1EXV4"/>
<organism evidence="2 3">
    <name type="scientific">Petrolisthes cinctipes</name>
    <name type="common">Flat porcelain crab</name>
    <dbReference type="NCBI Taxonomy" id="88211"/>
    <lineage>
        <taxon>Eukaryota</taxon>
        <taxon>Metazoa</taxon>
        <taxon>Ecdysozoa</taxon>
        <taxon>Arthropoda</taxon>
        <taxon>Crustacea</taxon>
        <taxon>Multicrustacea</taxon>
        <taxon>Malacostraca</taxon>
        <taxon>Eumalacostraca</taxon>
        <taxon>Eucarida</taxon>
        <taxon>Decapoda</taxon>
        <taxon>Pleocyemata</taxon>
        <taxon>Anomura</taxon>
        <taxon>Galatheoidea</taxon>
        <taxon>Porcellanidae</taxon>
        <taxon>Petrolisthes</taxon>
    </lineage>
</organism>
<gene>
    <name evidence="2" type="ORF">Pcinc_030848</name>
</gene>
<evidence type="ECO:0000256" key="1">
    <source>
        <dbReference type="SAM" id="MobiDB-lite"/>
    </source>
</evidence>
<keyword evidence="3" id="KW-1185">Reference proteome</keyword>
<evidence type="ECO:0000313" key="2">
    <source>
        <dbReference type="EMBL" id="KAK3863375.1"/>
    </source>
</evidence>
<sequence>MRQLKENKRKENSTITKDVKKGKRFIDCRCGVVHTLKVLSTNQHNPLVTDDNVPQAVLQHTQQRKKNKKKEEQETYWLPTTPEGKH</sequence>
<dbReference type="EMBL" id="JAWQEG010004028">
    <property type="protein sequence ID" value="KAK3863375.1"/>
    <property type="molecule type" value="Genomic_DNA"/>
</dbReference>
<dbReference type="Proteomes" id="UP001286313">
    <property type="component" value="Unassembled WGS sequence"/>
</dbReference>
<protein>
    <submittedName>
        <fullName evidence="2">Uncharacterized protein</fullName>
    </submittedName>
</protein>
<accession>A0AAE1EXV4</accession>
<feature type="region of interest" description="Disordered" evidence="1">
    <location>
        <begin position="59"/>
        <end position="86"/>
    </location>
</feature>
<name>A0AAE1EXV4_PETCI</name>
<comment type="caution">
    <text evidence="2">The sequence shown here is derived from an EMBL/GenBank/DDBJ whole genome shotgun (WGS) entry which is preliminary data.</text>
</comment>